<evidence type="ECO:0000256" key="1">
    <source>
        <dbReference type="SAM" id="MobiDB-lite"/>
    </source>
</evidence>
<proteinExistence type="predicted"/>
<dbReference type="PANTHER" id="PTHR45023:SF4">
    <property type="entry name" value="GLYCINE-RICH PROTEIN-RELATED"/>
    <property type="match status" value="1"/>
</dbReference>
<name>A0AAQ3U7T4_PASNO</name>
<accession>A0AAQ3U7T4</accession>
<organism evidence="3 4">
    <name type="scientific">Paspalum notatum var. saurae</name>
    <dbReference type="NCBI Taxonomy" id="547442"/>
    <lineage>
        <taxon>Eukaryota</taxon>
        <taxon>Viridiplantae</taxon>
        <taxon>Streptophyta</taxon>
        <taxon>Embryophyta</taxon>
        <taxon>Tracheophyta</taxon>
        <taxon>Spermatophyta</taxon>
        <taxon>Magnoliopsida</taxon>
        <taxon>Liliopsida</taxon>
        <taxon>Poales</taxon>
        <taxon>Poaceae</taxon>
        <taxon>PACMAD clade</taxon>
        <taxon>Panicoideae</taxon>
        <taxon>Andropogonodae</taxon>
        <taxon>Paspaleae</taxon>
        <taxon>Paspalinae</taxon>
        <taxon>Paspalum</taxon>
    </lineage>
</organism>
<feature type="domain" description="No apical meristem-associated C-terminal" evidence="2">
    <location>
        <begin position="161"/>
        <end position="331"/>
    </location>
</feature>
<feature type="region of interest" description="Disordered" evidence="1">
    <location>
        <begin position="177"/>
        <end position="233"/>
    </location>
</feature>
<feature type="compositionally biased region" description="Basic and acidic residues" evidence="1">
    <location>
        <begin position="194"/>
        <end position="217"/>
    </location>
</feature>
<evidence type="ECO:0000259" key="2">
    <source>
        <dbReference type="Pfam" id="PF14303"/>
    </source>
</evidence>
<evidence type="ECO:0000313" key="4">
    <source>
        <dbReference type="Proteomes" id="UP001341281"/>
    </source>
</evidence>
<dbReference type="Proteomes" id="UP001341281">
    <property type="component" value="Chromosome 07"/>
</dbReference>
<dbReference type="InterPro" id="IPR029466">
    <property type="entry name" value="NAM-associated_C"/>
</dbReference>
<evidence type="ECO:0000313" key="3">
    <source>
        <dbReference type="EMBL" id="WVZ84950.1"/>
    </source>
</evidence>
<dbReference type="AlphaFoldDB" id="A0AAQ3U7T4"/>
<dbReference type="EMBL" id="CP144751">
    <property type="protein sequence ID" value="WVZ84950.1"/>
    <property type="molecule type" value="Genomic_DNA"/>
</dbReference>
<dbReference type="Pfam" id="PF14303">
    <property type="entry name" value="NAM-associated"/>
    <property type="match status" value="1"/>
</dbReference>
<gene>
    <name evidence="3" type="ORF">U9M48_031916</name>
</gene>
<reference evidence="3 4" key="1">
    <citation type="submission" date="2024-02" db="EMBL/GenBank/DDBJ databases">
        <title>High-quality chromosome-scale genome assembly of Pensacola bahiagrass (Paspalum notatum Flugge var. saurae).</title>
        <authorList>
            <person name="Vega J.M."/>
            <person name="Podio M."/>
            <person name="Orjuela J."/>
            <person name="Siena L.A."/>
            <person name="Pessino S.C."/>
            <person name="Combes M.C."/>
            <person name="Mariac C."/>
            <person name="Albertini E."/>
            <person name="Pupilli F."/>
            <person name="Ortiz J.P.A."/>
            <person name="Leblanc O."/>
        </authorList>
    </citation>
    <scope>NUCLEOTIDE SEQUENCE [LARGE SCALE GENOMIC DNA]</scope>
    <source>
        <strain evidence="3">R1</strain>
        <tissue evidence="3">Leaf</tissue>
    </source>
</reference>
<feature type="region of interest" description="Disordered" evidence="1">
    <location>
        <begin position="19"/>
        <end position="60"/>
    </location>
</feature>
<sequence length="345" mass="39424">MQQPAAIYPGQFSALLSGLEPMPQPTVGDEDDIEVLPVPHGESGPSTEPRGRTKQSNFNPTEDTFLVKSWLEISCDPIIGNGQRQDGFWKRVEARYDSRRGSFPKRTHRSLSSRWGVIKALCSKFVGRFAEAVRENRSGNSDADMTTIAAANYAELEGSSFGLMHCWELLKEEPKWRDPTDQTAEGFIEDGSQDSDRQEQDCDKSTGKRPMGRDRAKAHSKKAKSVSGDTTSSDYATRLQDLSLQKISIMQEENTRKGERFQRLAAIDEQRYEQLRCHNQSVFDLEQEKVKIMREQHEMHTKKEDERVLSIDLDSCAPKLRAYYEAWQEDIIEKMASRRRRSNLP</sequence>
<dbReference type="PANTHER" id="PTHR45023">
    <property type="match status" value="1"/>
</dbReference>
<keyword evidence="4" id="KW-1185">Reference proteome</keyword>
<protein>
    <recommendedName>
        <fullName evidence="2">No apical meristem-associated C-terminal domain-containing protein</fullName>
    </recommendedName>
</protein>